<organism evidence="1 3">
    <name type="scientific">Halopseudomonas pelagia</name>
    <dbReference type="NCBI Taxonomy" id="553151"/>
    <lineage>
        <taxon>Bacteria</taxon>
        <taxon>Pseudomonadati</taxon>
        <taxon>Pseudomonadota</taxon>
        <taxon>Gammaproteobacteria</taxon>
        <taxon>Pseudomonadales</taxon>
        <taxon>Pseudomonadaceae</taxon>
        <taxon>Halopseudomonas</taxon>
    </lineage>
</organism>
<keyword evidence="4" id="KW-1185">Reference proteome</keyword>
<evidence type="ECO:0000313" key="1">
    <source>
        <dbReference type="EMBL" id="PCD00948.1"/>
    </source>
</evidence>
<evidence type="ECO:0000313" key="4">
    <source>
        <dbReference type="Proteomes" id="UP000344571"/>
    </source>
</evidence>
<dbReference type="EMBL" id="CP033116">
    <property type="protein sequence ID" value="QFY57612.1"/>
    <property type="molecule type" value="Genomic_DNA"/>
</dbReference>
<dbReference type="AlphaFoldDB" id="A0AA91U5J6"/>
<name>A0AA91U5J6_9GAMM</name>
<dbReference type="Proteomes" id="UP000344571">
    <property type="component" value="Chromosome"/>
</dbReference>
<gene>
    <name evidence="1" type="ORF">CO192_02785</name>
    <name evidence="2" type="ORF">EAO82_15280</name>
</gene>
<accession>A0AA91U5J6</accession>
<evidence type="ECO:0000313" key="3">
    <source>
        <dbReference type="Proteomes" id="UP000243750"/>
    </source>
</evidence>
<dbReference type="EMBL" id="NWMT01000055">
    <property type="protein sequence ID" value="PCD00948.1"/>
    <property type="molecule type" value="Genomic_DNA"/>
</dbReference>
<reference evidence="2 4" key="2">
    <citation type="submission" date="2018-10" db="EMBL/GenBank/DDBJ databases">
        <title>Complete genome sequence of Pseudomonas pelagia strain Kongs-67.</title>
        <authorList>
            <person name="Sinha R.K."/>
            <person name="Krishnan K."/>
        </authorList>
    </citation>
    <scope>NUCLEOTIDE SEQUENCE [LARGE SCALE GENOMIC DNA]</scope>
    <source>
        <strain evidence="2 4">Kongs-67</strain>
    </source>
</reference>
<dbReference type="Proteomes" id="UP000243750">
    <property type="component" value="Unassembled WGS sequence"/>
</dbReference>
<proteinExistence type="predicted"/>
<reference evidence="1 3" key="1">
    <citation type="submission" date="2017-09" db="EMBL/GenBank/DDBJ databases">
        <title>Bacterial and phytoplankton interrelationship in Kongsfjorden, an Arctic fjord.</title>
        <authorList>
            <person name="Sinha R."/>
            <person name="Krishnan K."/>
        </authorList>
    </citation>
    <scope>NUCLEOTIDE SEQUENCE [LARGE SCALE GENOMIC DNA]</scope>
    <source>
        <strain evidence="1 3">58</strain>
    </source>
</reference>
<sequence length="1243" mass="138906">MQTSEEDIFFPKIRRWLGITSDACGIIVLDGINERHDITFWTDYIANIVAEAGPQILLVITCRADTWRKQLKPRLNLQATEVDLSGFNEQEFAVAMQSQPREIVEKLWALGPVARKPRYLADALAYLRQGGHANELTVEMLQYHAWKNLYRRRMDYPVAPDEFESVLRHLAKEMSRRVTSGELKDLLAFNPHVLEALSELASGGVLRQEGTALVLERPYLVEGLGLLLIDTLALAAGTVTELRQQIGVFLHDTQRNPLTAEICASASYKALADDKMREEVAVALTLEFLDCQNAQQTSVQGVIALASKRPHVIAQVAEELWAVPGSDSAIEHMILDGLIQIAKNASSGSAIVNVLARWSSFIHEHGEFYRRDAGELAARSSASVHATAPTFGRVQLTEDGSVILTRVENQRLLRLARLALAVISLADRETFFQIAFNSLIADSVMLTSRSNVSGWILGSSRSVLTQQVGAALRRVDMLTLVSADGKRRIKRVLLESAAAAEYAVQLRSAREEAEETLRRDGLGLNYMNPTREELPSFLMEADVGFWAKMEAASKYASDPMFEYPIDFVSELRAHAQKFSTVGLHITRGQTSEDHEWTFLEPLLCRLCRDVYASKVRDFIRTIDQRQDEAIYSWVFAANSYVSLLGSTEVESIRQTWERIITTASNDTDELRTVEFFMFGMLLATMEPQDQVKELLRRGESRAHLESFANEFQQLRSAEAQQKIACLAEADDQLLPVLWYAVEQEEPSSTVWLPLIDRSLDNGENVARGFALRLLFQMPEKEVLCRLSSLQLPEKPTHVESHWYTRLLLQHSPDTARLILDRCDLATCAEVLGTVTGERLEGLVTAFAGYVIAWLRLQVDPHEPPSPELRVTVQAQAPGRGGLATVSVDWSQIDSTVSFRSELSTWGGLDQGDGLGTLKDSFSDRRFTDLQNALREAMKLAEERGNWAYTAYWSDSTLVAMLDKVHGFRTEVQLLIEEAKNRKRLRSIGSFVSALARTLLRSGDSMGLELMRLIRTEDIVVRSIDNQAGGDELDAALSSYPRPDEACDLWLERIDASKSDAYVLANCELLIQGGNVEWLLGQAAREINSDAPYFRRRGLLLLAGAGCSRAELDTAVLELGDGGTGLENVVQTAENYILRLSQMRHWISAMMLTNDSSEAKCAAILLMHCADSRFWPLLVEAVNQHERPRCGATLTQLLPLDDVKKAIKATLKQRDKILLGYRKAENDAAPWLKSQSMASARLPI</sequence>
<evidence type="ECO:0008006" key="5">
    <source>
        <dbReference type="Google" id="ProtNLM"/>
    </source>
</evidence>
<evidence type="ECO:0000313" key="2">
    <source>
        <dbReference type="EMBL" id="QFY57612.1"/>
    </source>
</evidence>
<protein>
    <recommendedName>
        <fullName evidence="5">NACHT domain-containing protein</fullName>
    </recommendedName>
</protein>